<sequence>MNVEDVLRFLTGRACDSLQIACRVAFLFLRPAVRPGIQAWGTRKRTNSGKKICLPPLEKFFSGT</sequence>
<proteinExistence type="predicted"/>
<dbReference type="RefSeq" id="WP_339095134.1">
    <property type="nucleotide sequence ID" value="NZ_LR743508.1"/>
</dbReference>
<dbReference type="EMBL" id="LR743508">
    <property type="protein sequence ID" value="CAA2110536.1"/>
    <property type="molecule type" value="Genomic_DNA"/>
</dbReference>
<protein>
    <submittedName>
        <fullName evidence="1">Uncharacterized protein</fullName>
    </submittedName>
</protein>
<reference evidence="1" key="1">
    <citation type="submission" date="2019-12" db="EMBL/GenBank/DDBJ databases">
        <authorList>
            <person name="Cremers G."/>
        </authorList>
    </citation>
    <scope>NUCLEOTIDE SEQUENCE</scope>
    <source>
        <strain evidence="1">Vvax</strain>
    </source>
</reference>
<dbReference type="AlphaFoldDB" id="A0A679JIY7"/>
<accession>A0A679JIY7</accession>
<evidence type="ECO:0000313" key="1">
    <source>
        <dbReference type="EMBL" id="CAA2110536.1"/>
    </source>
</evidence>
<organism evidence="1">
    <name type="scientific">Variovorax paradoxus</name>
    <dbReference type="NCBI Taxonomy" id="34073"/>
    <lineage>
        <taxon>Bacteria</taxon>
        <taxon>Pseudomonadati</taxon>
        <taxon>Pseudomonadota</taxon>
        <taxon>Betaproteobacteria</taxon>
        <taxon>Burkholderiales</taxon>
        <taxon>Comamonadaceae</taxon>
        <taxon>Variovorax</taxon>
    </lineage>
</organism>
<name>A0A679JIY7_VARPD</name>
<gene>
    <name evidence="1" type="ORF">VVAX_06773</name>
</gene>